<proteinExistence type="predicted"/>
<dbReference type="GO" id="GO:0051082">
    <property type="term" value="F:unfolded protein binding"/>
    <property type="evidence" value="ECO:0007669"/>
    <property type="project" value="TreeGrafter"/>
</dbReference>
<dbReference type="GO" id="GO:0044183">
    <property type="term" value="F:protein folding chaperone"/>
    <property type="evidence" value="ECO:0007669"/>
    <property type="project" value="TreeGrafter"/>
</dbReference>
<dbReference type="GO" id="GO:0051087">
    <property type="term" value="F:protein-folding chaperone binding"/>
    <property type="evidence" value="ECO:0007669"/>
    <property type="project" value="TreeGrafter"/>
</dbReference>
<accession>A0A0L0S3W6</accession>
<feature type="compositionally biased region" description="Polar residues" evidence="1">
    <location>
        <begin position="375"/>
        <end position="387"/>
    </location>
</feature>
<reference evidence="3 4" key="1">
    <citation type="submission" date="2009-11" db="EMBL/GenBank/DDBJ databases">
        <title>Annotation of Allomyces macrogynus ATCC 38327.</title>
        <authorList>
            <consortium name="The Broad Institute Genome Sequencing Platform"/>
            <person name="Russ C."/>
            <person name="Cuomo C."/>
            <person name="Burger G."/>
            <person name="Gray M.W."/>
            <person name="Holland P.W.H."/>
            <person name="King N."/>
            <person name="Lang F.B.F."/>
            <person name="Roger A.J."/>
            <person name="Ruiz-Trillo I."/>
            <person name="Young S.K."/>
            <person name="Zeng Q."/>
            <person name="Gargeya S."/>
            <person name="Fitzgerald M."/>
            <person name="Haas B."/>
            <person name="Abouelleil A."/>
            <person name="Alvarado L."/>
            <person name="Arachchi H.M."/>
            <person name="Berlin A."/>
            <person name="Chapman S.B."/>
            <person name="Gearin G."/>
            <person name="Goldberg J."/>
            <person name="Griggs A."/>
            <person name="Gujja S."/>
            <person name="Hansen M."/>
            <person name="Heiman D."/>
            <person name="Howarth C."/>
            <person name="Larimer J."/>
            <person name="Lui A."/>
            <person name="MacDonald P.J.P."/>
            <person name="McCowen C."/>
            <person name="Montmayeur A."/>
            <person name="Murphy C."/>
            <person name="Neiman D."/>
            <person name="Pearson M."/>
            <person name="Priest M."/>
            <person name="Roberts A."/>
            <person name="Saif S."/>
            <person name="Shea T."/>
            <person name="Sisk P."/>
            <person name="Stolte C."/>
            <person name="Sykes S."/>
            <person name="Wortman J."/>
            <person name="Nusbaum C."/>
            <person name="Birren B."/>
        </authorList>
    </citation>
    <scope>NUCLEOTIDE SEQUENCE [LARGE SCALE GENOMIC DNA]</scope>
    <source>
        <strain evidence="3 4">ATCC 38327</strain>
    </source>
</reference>
<dbReference type="eggNOG" id="KOG0714">
    <property type="taxonomic scope" value="Eukaryota"/>
</dbReference>
<dbReference type="PRINTS" id="PR00625">
    <property type="entry name" value="JDOMAIN"/>
</dbReference>
<dbReference type="OrthoDB" id="10250354at2759"/>
<evidence type="ECO:0000313" key="4">
    <source>
        <dbReference type="Proteomes" id="UP000054350"/>
    </source>
</evidence>
<evidence type="ECO:0000259" key="2">
    <source>
        <dbReference type="PROSITE" id="PS50076"/>
    </source>
</evidence>
<feature type="compositionally biased region" description="Low complexity" evidence="1">
    <location>
        <begin position="361"/>
        <end position="374"/>
    </location>
</feature>
<dbReference type="VEuPathDB" id="FungiDB:AMAG_02850"/>
<dbReference type="PANTHER" id="PTHR43948:SF10">
    <property type="entry name" value="MRJ, ISOFORM E"/>
    <property type="match status" value="1"/>
</dbReference>
<dbReference type="AlphaFoldDB" id="A0A0L0S3W6"/>
<protein>
    <recommendedName>
        <fullName evidence="2">J domain-containing protein</fullName>
    </recommendedName>
</protein>
<gene>
    <name evidence="3" type="ORF">AMAG_02850</name>
</gene>
<dbReference type="OMA" id="FELFNMM"/>
<dbReference type="CDD" id="cd06257">
    <property type="entry name" value="DnaJ"/>
    <property type="match status" value="1"/>
</dbReference>
<dbReference type="Gene3D" id="1.10.287.110">
    <property type="entry name" value="DnaJ domain"/>
    <property type="match status" value="1"/>
</dbReference>
<reference evidence="4" key="2">
    <citation type="submission" date="2009-11" db="EMBL/GenBank/DDBJ databases">
        <title>The Genome Sequence of Allomyces macrogynus strain ATCC 38327.</title>
        <authorList>
            <consortium name="The Broad Institute Genome Sequencing Platform"/>
            <person name="Russ C."/>
            <person name="Cuomo C."/>
            <person name="Shea T."/>
            <person name="Young S.K."/>
            <person name="Zeng Q."/>
            <person name="Koehrsen M."/>
            <person name="Haas B."/>
            <person name="Borodovsky M."/>
            <person name="Guigo R."/>
            <person name="Alvarado L."/>
            <person name="Berlin A."/>
            <person name="Borenstein D."/>
            <person name="Chen Z."/>
            <person name="Engels R."/>
            <person name="Freedman E."/>
            <person name="Gellesch M."/>
            <person name="Goldberg J."/>
            <person name="Griggs A."/>
            <person name="Gujja S."/>
            <person name="Heiman D."/>
            <person name="Hepburn T."/>
            <person name="Howarth C."/>
            <person name="Jen D."/>
            <person name="Larson L."/>
            <person name="Lewis B."/>
            <person name="Mehta T."/>
            <person name="Park D."/>
            <person name="Pearson M."/>
            <person name="Roberts A."/>
            <person name="Saif S."/>
            <person name="Shenoy N."/>
            <person name="Sisk P."/>
            <person name="Stolte C."/>
            <person name="Sykes S."/>
            <person name="Walk T."/>
            <person name="White J."/>
            <person name="Yandava C."/>
            <person name="Burger G."/>
            <person name="Gray M.W."/>
            <person name="Holland P.W.H."/>
            <person name="King N."/>
            <person name="Lang F.B.F."/>
            <person name="Roger A.J."/>
            <person name="Ruiz-Trillo I."/>
            <person name="Lander E."/>
            <person name="Nusbaum C."/>
        </authorList>
    </citation>
    <scope>NUCLEOTIDE SEQUENCE [LARGE SCALE GENOMIC DNA]</scope>
    <source>
        <strain evidence="4">ATCC 38327</strain>
    </source>
</reference>
<dbReference type="Proteomes" id="UP000054350">
    <property type="component" value="Unassembled WGS sequence"/>
</dbReference>
<dbReference type="SMART" id="SM00271">
    <property type="entry name" value="DnaJ"/>
    <property type="match status" value="1"/>
</dbReference>
<feature type="region of interest" description="Disordered" evidence="1">
    <location>
        <begin position="81"/>
        <end position="109"/>
    </location>
</feature>
<evidence type="ECO:0000313" key="3">
    <source>
        <dbReference type="EMBL" id="KNE57100.1"/>
    </source>
</evidence>
<dbReference type="PANTHER" id="PTHR43948">
    <property type="entry name" value="DNAJ HOMOLOG SUBFAMILY B"/>
    <property type="match status" value="1"/>
</dbReference>
<dbReference type="InterPro" id="IPR018253">
    <property type="entry name" value="DnaJ_domain_CS"/>
</dbReference>
<dbReference type="GO" id="GO:0005737">
    <property type="term" value="C:cytoplasm"/>
    <property type="evidence" value="ECO:0007669"/>
    <property type="project" value="TreeGrafter"/>
</dbReference>
<feature type="domain" description="J" evidence="2">
    <location>
        <begin position="11"/>
        <end position="78"/>
    </location>
</feature>
<name>A0A0L0S3W6_ALLM3</name>
<feature type="compositionally biased region" description="Low complexity" evidence="1">
    <location>
        <begin position="313"/>
        <end position="353"/>
    </location>
</feature>
<dbReference type="EMBL" id="GG745331">
    <property type="protein sequence ID" value="KNE57100.1"/>
    <property type="molecule type" value="Genomic_DNA"/>
</dbReference>
<dbReference type="STRING" id="578462.A0A0L0S3W6"/>
<dbReference type="InterPro" id="IPR001623">
    <property type="entry name" value="DnaJ_domain"/>
</dbReference>
<sequence length="387" mass="41556">MNGAGPDPKLDYYAVLGIDRDADADDVRKAYRREALKYHPDKHQGDARVLAEIRFKQLAEAYEVLKDDRLRAAYDRGGHAAASAAARGQEPPPQPQSRSRSMGGDAFQGAGPSPGFAWSAFSTAGAFDPSTSRFRPFGATRAGAGPAGFRTPDEIFREAFGTDFPSFPPMFGGMPSLFGHPTLRPPHFTPFGSPLPTPMFAPIPPLPPLGTTGASFTQSFGSSSMATRKSVSTSVVNGVRTTRTVETDTSGTTTEETVVEYPDGTKKVEKKVNGVAQAVEGGTAGPRPPIAASSAGNANGPVPVYVNGQQVPMQGQQGQQQQGGYQPVGYQPQQQQSQQQAQQQQQYEPYPYAQYPPPQYASPQQQPQYGPQYPHSQASSKSRPNRY</sequence>
<dbReference type="InterPro" id="IPR036869">
    <property type="entry name" value="J_dom_sf"/>
</dbReference>
<evidence type="ECO:0000256" key="1">
    <source>
        <dbReference type="SAM" id="MobiDB-lite"/>
    </source>
</evidence>
<dbReference type="Pfam" id="PF00226">
    <property type="entry name" value="DnaJ"/>
    <property type="match status" value="1"/>
</dbReference>
<organism evidence="3 4">
    <name type="scientific">Allomyces macrogynus (strain ATCC 38327)</name>
    <name type="common">Allomyces javanicus var. macrogynus</name>
    <dbReference type="NCBI Taxonomy" id="578462"/>
    <lineage>
        <taxon>Eukaryota</taxon>
        <taxon>Fungi</taxon>
        <taxon>Fungi incertae sedis</taxon>
        <taxon>Blastocladiomycota</taxon>
        <taxon>Blastocladiomycetes</taxon>
        <taxon>Blastocladiales</taxon>
        <taxon>Blastocladiaceae</taxon>
        <taxon>Allomyces</taxon>
    </lineage>
</organism>
<dbReference type="SUPFAM" id="SSF46565">
    <property type="entry name" value="Chaperone J-domain"/>
    <property type="match status" value="1"/>
</dbReference>
<dbReference type="PROSITE" id="PS50076">
    <property type="entry name" value="DNAJ_2"/>
    <property type="match status" value="1"/>
</dbReference>
<keyword evidence="4" id="KW-1185">Reference proteome</keyword>
<feature type="region of interest" description="Disordered" evidence="1">
    <location>
        <begin position="313"/>
        <end position="387"/>
    </location>
</feature>
<dbReference type="PROSITE" id="PS00636">
    <property type="entry name" value="DNAJ_1"/>
    <property type="match status" value="1"/>
</dbReference>